<dbReference type="PANTHER" id="PTHR43784:SF2">
    <property type="entry name" value="GDSL-LIKE LIPASE_ACYLHYDROLASE, PUTATIVE (AFU_ORTHOLOGUE AFUA_2G00820)-RELATED"/>
    <property type="match status" value="1"/>
</dbReference>
<dbReference type="InterPro" id="IPR013830">
    <property type="entry name" value="SGNH_hydro"/>
</dbReference>
<evidence type="ECO:0000256" key="1">
    <source>
        <dbReference type="SAM" id="MobiDB-lite"/>
    </source>
</evidence>
<accession>A0ABM6SLT9</accession>
<feature type="region of interest" description="Disordered" evidence="1">
    <location>
        <begin position="51"/>
        <end position="78"/>
    </location>
</feature>
<dbReference type="SUPFAM" id="SSF52266">
    <property type="entry name" value="SGNH hydrolase"/>
    <property type="match status" value="1"/>
</dbReference>
<evidence type="ECO:0000259" key="2">
    <source>
        <dbReference type="Pfam" id="PF13472"/>
    </source>
</evidence>
<feature type="domain" description="SGNH hydrolase-type esterase" evidence="2">
    <location>
        <begin position="402"/>
        <end position="594"/>
    </location>
</feature>
<dbReference type="Gene3D" id="3.40.50.1110">
    <property type="entry name" value="SGNH hydrolase"/>
    <property type="match status" value="1"/>
</dbReference>
<name>A0ABM6SLT9_9ACTN</name>
<evidence type="ECO:0000313" key="3">
    <source>
        <dbReference type="EMBL" id="AVH55514.1"/>
    </source>
</evidence>
<reference evidence="3 4" key="1">
    <citation type="submission" date="2018-02" db="EMBL/GenBank/DDBJ databases">
        <title>Complete genome sequence of Streptomyces dengpaensis, the producer of angucyclines.</title>
        <authorList>
            <person name="Yumei L."/>
        </authorList>
    </citation>
    <scope>NUCLEOTIDE SEQUENCE [LARGE SCALE GENOMIC DNA]</scope>
    <source>
        <strain evidence="3 4">XZHG99</strain>
    </source>
</reference>
<dbReference type="Proteomes" id="UP000238413">
    <property type="component" value="Chromosome"/>
</dbReference>
<dbReference type="InterPro" id="IPR053140">
    <property type="entry name" value="GDSL_Rv0518-like"/>
</dbReference>
<dbReference type="Pfam" id="PF13472">
    <property type="entry name" value="Lipase_GDSL_2"/>
    <property type="match status" value="1"/>
</dbReference>
<dbReference type="GO" id="GO:0016787">
    <property type="term" value="F:hydrolase activity"/>
    <property type="evidence" value="ECO:0007669"/>
    <property type="project" value="UniProtKB-KW"/>
</dbReference>
<organism evidence="3 4">
    <name type="scientific">Streptomyces dengpaensis</name>
    <dbReference type="NCBI Taxonomy" id="2049881"/>
    <lineage>
        <taxon>Bacteria</taxon>
        <taxon>Bacillati</taxon>
        <taxon>Actinomycetota</taxon>
        <taxon>Actinomycetes</taxon>
        <taxon>Kitasatosporales</taxon>
        <taxon>Streptomycetaceae</taxon>
        <taxon>Streptomyces</taxon>
    </lineage>
</organism>
<keyword evidence="3" id="KW-0378">Hydrolase</keyword>
<sequence length="610" mass="62795">MLEAGRRRTVGIVVGGVALSLVTAGAPTVAASSPPAPRTEPLPLERLFDNTAVSDDDRPSGADFDGSGNSLSTQDLSAAGWTPGRTLAIDGARLTWPRTAAGEPGGGPDNVRADGQAVRLRGRGDALSFLVAGTGAAADVRGTGTVHYRDGSTSSYTLTAPDWRTGPLSTKAVALPHVNSPDGQRAEKARLYAVAVPVVRGREISSVVLPDDPGTGADLHVFAAAVRTPAGGWTGSWSASTSSYAAVGPWTDRTLRLVVHTSAGGPAVRVRLANTFAAGPVRIGSASVAVQAAGAAADGPPRRLSFNGRPGTVIPAGAEALGDPLPFAVPAGTNLLVSIHLPGTVTAAPVHSRAYQRSYVSAPGSGDRTGDSGAGLYTGTITNWPFLTGVDTVGGAGSVVTLGDSITDGDKSTVDGNRRWPDELARRLSAQSDVPRYGVLNHGISANRVVTDRYPGDGVSTDIGGVSAQHRLDRDVLAQTGARTVVVFEGVNDVLRGTSAEEVIAGLRSIADRARARGLRVVGATIVPCEGWNGCTPEADARRTAINAFIRDNGGVYDAVLDFDAVVRDPERPQRMLPAYDSGDHLHPGDAGLRAMAESIDLTRLVPRSG</sequence>
<proteinExistence type="predicted"/>
<gene>
    <name evidence="3" type="ORF">C4B68_06675</name>
</gene>
<protein>
    <submittedName>
        <fullName evidence="3">SGNH/GDSL hydrolase family protein</fullName>
    </submittedName>
</protein>
<dbReference type="RefSeq" id="WP_099498487.1">
    <property type="nucleotide sequence ID" value="NZ_CP026652.1"/>
</dbReference>
<keyword evidence="4" id="KW-1185">Reference proteome</keyword>
<dbReference type="CDD" id="cd01830">
    <property type="entry name" value="XynE_like"/>
    <property type="match status" value="1"/>
</dbReference>
<dbReference type="PANTHER" id="PTHR43784">
    <property type="entry name" value="GDSL-LIKE LIPASE/ACYLHYDROLASE, PUTATIVE (AFU_ORTHOLOGUE AFUA_2G00820)-RELATED"/>
    <property type="match status" value="1"/>
</dbReference>
<feature type="compositionally biased region" description="Polar residues" evidence="1">
    <location>
        <begin position="67"/>
        <end position="76"/>
    </location>
</feature>
<evidence type="ECO:0000313" key="4">
    <source>
        <dbReference type="Proteomes" id="UP000238413"/>
    </source>
</evidence>
<dbReference type="InterPro" id="IPR036514">
    <property type="entry name" value="SGNH_hydro_sf"/>
</dbReference>
<dbReference type="EMBL" id="CP026652">
    <property type="protein sequence ID" value="AVH55514.1"/>
    <property type="molecule type" value="Genomic_DNA"/>
</dbReference>